<dbReference type="AlphaFoldDB" id="A0A1G5DWP4"/>
<dbReference type="InterPro" id="IPR050179">
    <property type="entry name" value="Trans_hexapeptide_repeat"/>
</dbReference>
<reference evidence="5 6" key="1">
    <citation type="submission" date="2016-10" db="EMBL/GenBank/DDBJ databases">
        <authorList>
            <person name="de Groot N.N."/>
        </authorList>
    </citation>
    <scope>NUCLEOTIDE SEQUENCE [LARGE SCALE GENOMIC DNA]</scope>
    <source>
        <strain evidence="5 6">AA1</strain>
    </source>
</reference>
<dbReference type="SUPFAM" id="SSF51161">
    <property type="entry name" value="Trimeric LpxA-like enzymes"/>
    <property type="match status" value="1"/>
</dbReference>
<sequence length="215" mass="24318">MNPRTIYPMPQDPHTCLLKNTIKNSHIIVGDYTYYHDMVDPLKFESSNVLYHYPVNNDKLIIGNYCSIASGATFLFNGGNHKAESFVNYPFAIFRDMWEQDVAVHDSWDNKGDIVVGNDVWIGYEAVIMAGVTIGDGARIGTRAVVTKDVEPYEVVGGVPARHISMRFEPDVIELLLRLAWWDLDIDTLKPLIPVLMKADRAALKQLVHRLCPED</sequence>
<dbReference type="Proteomes" id="UP000198870">
    <property type="component" value="Unassembled WGS sequence"/>
</dbReference>
<dbReference type="InterPro" id="IPR018357">
    <property type="entry name" value="Hexapep_transf_CS"/>
</dbReference>
<dbReference type="InterPro" id="IPR001451">
    <property type="entry name" value="Hexapep"/>
</dbReference>
<evidence type="ECO:0000256" key="3">
    <source>
        <dbReference type="ARBA" id="ARBA00022737"/>
    </source>
</evidence>
<keyword evidence="6" id="KW-1185">Reference proteome</keyword>
<dbReference type="Gene3D" id="2.160.10.10">
    <property type="entry name" value="Hexapeptide repeat proteins"/>
    <property type="match status" value="1"/>
</dbReference>
<keyword evidence="2 5" id="KW-0808">Transferase</keyword>
<proteinExistence type="inferred from homology"/>
<evidence type="ECO:0000313" key="5">
    <source>
        <dbReference type="EMBL" id="SCY18910.1"/>
    </source>
</evidence>
<dbReference type="EMBL" id="FMUX01000005">
    <property type="protein sequence ID" value="SCY18910.1"/>
    <property type="molecule type" value="Genomic_DNA"/>
</dbReference>
<evidence type="ECO:0000313" key="6">
    <source>
        <dbReference type="Proteomes" id="UP000198870"/>
    </source>
</evidence>
<comment type="similarity">
    <text evidence="1">Belongs to the transferase hexapeptide repeat family.</text>
</comment>
<dbReference type="PROSITE" id="PS00101">
    <property type="entry name" value="HEXAPEP_TRANSFERASES"/>
    <property type="match status" value="1"/>
</dbReference>
<dbReference type="GO" id="GO:0016746">
    <property type="term" value="F:acyltransferase activity"/>
    <property type="evidence" value="ECO:0007669"/>
    <property type="project" value="UniProtKB-KW"/>
</dbReference>
<dbReference type="PANTHER" id="PTHR43300:SF11">
    <property type="entry name" value="ACETYLTRANSFERASE RV3034C-RELATED"/>
    <property type="match status" value="1"/>
</dbReference>
<keyword evidence="4" id="KW-0012">Acyltransferase</keyword>
<evidence type="ECO:0000256" key="2">
    <source>
        <dbReference type="ARBA" id="ARBA00022679"/>
    </source>
</evidence>
<name>A0A1G5DWP4_9BACT</name>
<dbReference type="InterPro" id="IPR011004">
    <property type="entry name" value="Trimer_LpxA-like_sf"/>
</dbReference>
<dbReference type="STRING" id="419481.SAMN05216233_10529"/>
<accession>A0A1G5DWP4</accession>
<organism evidence="5 6">
    <name type="scientific">Desulfoluna spongiiphila</name>
    <dbReference type="NCBI Taxonomy" id="419481"/>
    <lineage>
        <taxon>Bacteria</taxon>
        <taxon>Pseudomonadati</taxon>
        <taxon>Thermodesulfobacteriota</taxon>
        <taxon>Desulfobacteria</taxon>
        <taxon>Desulfobacterales</taxon>
        <taxon>Desulfolunaceae</taxon>
        <taxon>Desulfoluna</taxon>
    </lineage>
</organism>
<evidence type="ECO:0000256" key="4">
    <source>
        <dbReference type="ARBA" id="ARBA00023315"/>
    </source>
</evidence>
<dbReference type="CDD" id="cd03349">
    <property type="entry name" value="LbH_XAT"/>
    <property type="match status" value="1"/>
</dbReference>
<protein>
    <submittedName>
        <fullName evidence="5">Virginiamycin A acetyltransferase</fullName>
    </submittedName>
</protein>
<dbReference type="Pfam" id="PF00132">
    <property type="entry name" value="Hexapep"/>
    <property type="match status" value="1"/>
</dbReference>
<dbReference type="PANTHER" id="PTHR43300">
    <property type="entry name" value="ACETYLTRANSFERASE"/>
    <property type="match status" value="1"/>
</dbReference>
<evidence type="ECO:0000256" key="1">
    <source>
        <dbReference type="ARBA" id="ARBA00007274"/>
    </source>
</evidence>
<keyword evidence="3" id="KW-0677">Repeat</keyword>
<gene>
    <name evidence="5" type="ORF">SAMN05216233_10529</name>
</gene>
<dbReference type="OrthoDB" id="272049at2"/>